<dbReference type="InterPro" id="IPR011701">
    <property type="entry name" value="MFS"/>
</dbReference>
<feature type="transmembrane region" description="Helical" evidence="7">
    <location>
        <begin position="273"/>
        <end position="294"/>
    </location>
</feature>
<dbReference type="PANTHER" id="PTHR23513:SF6">
    <property type="entry name" value="MAJOR FACILITATOR SUPERFAMILY ASSOCIATED DOMAIN-CONTAINING PROTEIN"/>
    <property type="match status" value="1"/>
</dbReference>
<dbReference type="Pfam" id="PF07690">
    <property type="entry name" value="MFS_1"/>
    <property type="match status" value="1"/>
</dbReference>
<evidence type="ECO:0000256" key="1">
    <source>
        <dbReference type="ARBA" id="ARBA00004651"/>
    </source>
</evidence>
<evidence type="ECO:0000256" key="4">
    <source>
        <dbReference type="ARBA" id="ARBA00022989"/>
    </source>
</evidence>
<dbReference type="EMBL" id="JAGEPF010000002">
    <property type="protein sequence ID" value="MBO2456728.1"/>
    <property type="molecule type" value="Genomic_DNA"/>
</dbReference>
<keyword evidence="4 7" id="KW-1133">Transmembrane helix</keyword>
<dbReference type="PANTHER" id="PTHR23513">
    <property type="entry name" value="INTEGRAL MEMBRANE EFFLUX PROTEIN-RELATED"/>
    <property type="match status" value="1"/>
</dbReference>
<dbReference type="RefSeq" id="WP_208236918.1">
    <property type="nucleotide sequence ID" value="NZ_JAGEPF010000002.1"/>
</dbReference>
<comment type="caution">
    <text evidence="8">The sequence shown here is derived from an EMBL/GenBank/DDBJ whole genome shotgun (WGS) entry which is preliminary data.</text>
</comment>
<evidence type="ECO:0000313" key="9">
    <source>
        <dbReference type="Proteomes" id="UP000680206"/>
    </source>
</evidence>
<evidence type="ECO:0000313" key="8">
    <source>
        <dbReference type="EMBL" id="MBO2456728.1"/>
    </source>
</evidence>
<gene>
    <name evidence="8" type="ORF">J4709_03865</name>
</gene>
<name>A0ABS3RK44_9ACTN</name>
<reference evidence="8 9" key="1">
    <citation type="submission" date="2021-03" db="EMBL/GenBank/DDBJ databases">
        <title>Actinomadura violae sp. nov., isolated from lichen in Thailand.</title>
        <authorList>
            <person name="Kanchanasin P."/>
            <person name="Saeng-In P."/>
            <person name="Phongsopitanun W."/>
            <person name="Yuki M."/>
            <person name="Kudo T."/>
            <person name="Ohkuma M."/>
            <person name="Tanasupawat S."/>
        </authorList>
    </citation>
    <scope>NUCLEOTIDE SEQUENCE [LARGE SCALE GENOMIC DNA]</scope>
    <source>
        <strain evidence="8 9">LCR2-06</strain>
    </source>
</reference>
<evidence type="ECO:0000256" key="7">
    <source>
        <dbReference type="SAM" id="Phobius"/>
    </source>
</evidence>
<dbReference type="CDD" id="cd06173">
    <property type="entry name" value="MFS_MefA_like"/>
    <property type="match status" value="1"/>
</dbReference>
<dbReference type="Gene3D" id="1.20.1250.20">
    <property type="entry name" value="MFS general substrate transporter like domains"/>
    <property type="match status" value="1"/>
</dbReference>
<feature type="region of interest" description="Disordered" evidence="6">
    <location>
        <begin position="219"/>
        <end position="245"/>
    </location>
</feature>
<evidence type="ECO:0000256" key="5">
    <source>
        <dbReference type="ARBA" id="ARBA00023136"/>
    </source>
</evidence>
<feature type="transmembrane region" description="Helical" evidence="7">
    <location>
        <begin position="72"/>
        <end position="92"/>
    </location>
</feature>
<organism evidence="8 9">
    <name type="scientific">Actinomadura violacea</name>
    <dbReference type="NCBI Taxonomy" id="2819934"/>
    <lineage>
        <taxon>Bacteria</taxon>
        <taxon>Bacillati</taxon>
        <taxon>Actinomycetota</taxon>
        <taxon>Actinomycetes</taxon>
        <taxon>Streptosporangiales</taxon>
        <taxon>Thermomonosporaceae</taxon>
        <taxon>Actinomadura</taxon>
    </lineage>
</organism>
<feature type="region of interest" description="Disordered" evidence="6">
    <location>
        <begin position="535"/>
        <end position="602"/>
    </location>
</feature>
<evidence type="ECO:0000256" key="2">
    <source>
        <dbReference type="ARBA" id="ARBA00022475"/>
    </source>
</evidence>
<accession>A0ABS3RK44</accession>
<feature type="transmembrane region" description="Helical" evidence="7">
    <location>
        <begin position="333"/>
        <end position="351"/>
    </location>
</feature>
<feature type="transmembrane region" description="Helical" evidence="7">
    <location>
        <begin position="34"/>
        <end position="60"/>
    </location>
</feature>
<feature type="transmembrane region" description="Helical" evidence="7">
    <location>
        <begin position="389"/>
        <end position="409"/>
    </location>
</feature>
<dbReference type="InterPro" id="IPR036259">
    <property type="entry name" value="MFS_trans_sf"/>
</dbReference>
<feature type="transmembrane region" description="Helical" evidence="7">
    <location>
        <begin position="357"/>
        <end position="377"/>
    </location>
</feature>
<feature type="transmembrane region" description="Helical" evidence="7">
    <location>
        <begin position="300"/>
        <end position="326"/>
    </location>
</feature>
<feature type="compositionally biased region" description="Low complexity" evidence="6">
    <location>
        <begin position="229"/>
        <end position="243"/>
    </location>
</feature>
<evidence type="ECO:0000256" key="6">
    <source>
        <dbReference type="SAM" id="MobiDB-lite"/>
    </source>
</evidence>
<protein>
    <submittedName>
        <fullName evidence="8">MFS transporter</fullName>
    </submittedName>
</protein>
<feature type="transmembrane region" description="Helical" evidence="7">
    <location>
        <begin position="415"/>
        <end position="441"/>
    </location>
</feature>
<keyword evidence="2" id="KW-1003">Cell membrane</keyword>
<keyword evidence="3 7" id="KW-0812">Transmembrane</keyword>
<dbReference type="Proteomes" id="UP000680206">
    <property type="component" value="Unassembled WGS sequence"/>
</dbReference>
<sequence>MSKVSLFGKSFGTLRRFTAKSYRSFRGQSYSNQYFTVLSAGSAVSQLGSMGVAAAGPLLVLSRTESPISAGYVTAASVLPGLVLHLPAGALADRVDRRTVMWTSQVVRIISALATCLYLVSMPFSVPVLILAAFIDGCCAIFYEVAEIATVPELIAKESLAVAIGSNEAKLNASMLLGRPMGGALLAIHPAMPYLVDACTSFLPVGILTALRRPVELGRRSGGQGEAGAGSPAAGDAGPNGTEGAEGRAARVARGTLGRAFGLIAGDVLSRTVIGVCFLANFFFQVIVLLQILLAEREGIPSYVVGLLLSLSGLGGTVGAVLAPFILRKRSPALSVLLCVLAWIPVVWMVAVPANPAIGLVGWGLCSVVGAPINIALKTHQANVVPGELFGLVTGITRFLSVGAVALGALSGGWIIHFLGTGCSAYLIAFVFALIAPLLVWMLRSEFARGEVLVESLIVFASVERVADGVTSFVLRGVLAGLPAQGVAPDSLHLRYSGNGFTSGDLGVGADLIGPVQEAARGEVSEPSAAVEASLQTPVPGTEPPSHVSANSMNGSAAAEVRSFGGAADSHVTGERMRRSTPSPDLVRSVSGDAVSGGFVPS</sequence>
<dbReference type="SUPFAM" id="SSF103473">
    <property type="entry name" value="MFS general substrate transporter"/>
    <property type="match status" value="1"/>
</dbReference>
<keyword evidence="9" id="KW-1185">Reference proteome</keyword>
<keyword evidence="5 7" id="KW-0472">Membrane</keyword>
<comment type="subcellular location">
    <subcellularLocation>
        <location evidence="1">Cell membrane</location>
        <topology evidence="1">Multi-pass membrane protein</topology>
    </subcellularLocation>
</comment>
<feature type="transmembrane region" description="Helical" evidence="7">
    <location>
        <begin position="191"/>
        <end position="211"/>
    </location>
</feature>
<evidence type="ECO:0000256" key="3">
    <source>
        <dbReference type="ARBA" id="ARBA00022692"/>
    </source>
</evidence>
<proteinExistence type="predicted"/>
<feature type="transmembrane region" description="Helical" evidence="7">
    <location>
        <begin position="112"/>
        <end position="135"/>
    </location>
</feature>